<accession>A0ACA9YCH3</accession>
<evidence type="ECO:0000313" key="1">
    <source>
        <dbReference type="EMBL" id="CAH6722746.1"/>
    </source>
</evidence>
<name>A0ACA9YCH3_9ASCO</name>
<dbReference type="Proteomes" id="UP001152531">
    <property type="component" value="Unassembled WGS sequence"/>
</dbReference>
<dbReference type="EMBL" id="CALSDN010000011">
    <property type="protein sequence ID" value="CAH6722746.1"/>
    <property type="molecule type" value="Genomic_DNA"/>
</dbReference>
<comment type="caution">
    <text evidence="1">The sequence shown here is derived from an EMBL/GenBank/DDBJ whole genome shotgun (WGS) entry which is preliminary data.</text>
</comment>
<evidence type="ECO:0000313" key="2">
    <source>
        <dbReference type="Proteomes" id="UP001152531"/>
    </source>
</evidence>
<reference evidence="1" key="1">
    <citation type="submission" date="2022-06" db="EMBL/GenBank/DDBJ databases">
        <authorList>
            <person name="Legras J.-L."/>
            <person name="Devillers H."/>
            <person name="Grondin C."/>
        </authorList>
    </citation>
    <scope>NUCLEOTIDE SEQUENCE</scope>
    <source>
        <strain evidence="1">CLIB 1444</strain>
    </source>
</reference>
<protein>
    <submittedName>
        <fullName evidence="1">Mitochondrial intermembrane space cysteine motif-containing protein Mix23p</fullName>
    </submittedName>
</protein>
<gene>
    <name evidence="1" type="ORF">CLIB1444_11S00210</name>
</gene>
<proteinExistence type="predicted"/>
<sequence length="174" mass="20312">MWISNSNSNGPVFSSSGESMPTDLITEGNCVESSRIRGFLSISRLSTDDSINTHLDGISNDNCDKYFKQVMLPQWDMRGKVISFCGDYAARLRKEIHEDKHEIPKFDLRLDPYALKAHQQKIDEKFQKVEAIENWVTNEQSVERIIHERSVTVLNQKCYYKDWYKQYLDSTKHL</sequence>
<keyword evidence="2" id="KW-1185">Reference proteome</keyword>
<organism evidence="1 2">
    <name type="scientific">[Candida] jaroonii</name>
    <dbReference type="NCBI Taxonomy" id="467808"/>
    <lineage>
        <taxon>Eukaryota</taxon>
        <taxon>Fungi</taxon>
        <taxon>Dikarya</taxon>
        <taxon>Ascomycota</taxon>
        <taxon>Saccharomycotina</taxon>
        <taxon>Pichiomycetes</taxon>
        <taxon>Debaryomycetaceae</taxon>
        <taxon>Yamadazyma</taxon>
    </lineage>
</organism>